<name>A0AAV0B773_PHAPC</name>
<sequence length="228" mass="25815">MRSREDEITNVILESSSALLRILRSRPQRPGSGGVRVVLQCMVLQMSRMPLKRRRRSLNASLESCRCQAKYIKLEKLFANAAFLTEAVFESGFLESGETQSEVNTCLSPQSHIPNQRFSSPLSSIKLLTRIESGSIKNDIDRHQQEQNEREDMEQKESQLCDSDYLVMMDGWSGVVDIVKSVCGGDYNEDDLDFELDEKEDSVCGVQRAADHVSSYSNRRISLSLLEI</sequence>
<gene>
    <name evidence="1" type="ORF">PPACK8108_LOCUS13497</name>
</gene>
<evidence type="ECO:0000313" key="1">
    <source>
        <dbReference type="EMBL" id="CAH7680968.1"/>
    </source>
</evidence>
<evidence type="ECO:0000313" key="2">
    <source>
        <dbReference type="Proteomes" id="UP001153365"/>
    </source>
</evidence>
<proteinExistence type="predicted"/>
<reference evidence="1" key="1">
    <citation type="submission" date="2022-06" db="EMBL/GenBank/DDBJ databases">
        <authorList>
            <consortium name="SYNGENTA / RWTH Aachen University"/>
        </authorList>
    </citation>
    <scope>NUCLEOTIDE SEQUENCE</scope>
</reference>
<keyword evidence="2" id="KW-1185">Reference proteome</keyword>
<comment type="caution">
    <text evidence="1">The sequence shown here is derived from an EMBL/GenBank/DDBJ whole genome shotgun (WGS) entry which is preliminary data.</text>
</comment>
<protein>
    <submittedName>
        <fullName evidence="1">Uncharacterized protein</fullName>
    </submittedName>
</protein>
<organism evidence="1 2">
    <name type="scientific">Phakopsora pachyrhizi</name>
    <name type="common">Asian soybean rust disease fungus</name>
    <dbReference type="NCBI Taxonomy" id="170000"/>
    <lineage>
        <taxon>Eukaryota</taxon>
        <taxon>Fungi</taxon>
        <taxon>Dikarya</taxon>
        <taxon>Basidiomycota</taxon>
        <taxon>Pucciniomycotina</taxon>
        <taxon>Pucciniomycetes</taxon>
        <taxon>Pucciniales</taxon>
        <taxon>Phakopsoraceae</taxon>
        <taxon>Phakopsora</taxon>
    </lineage>
</organism>
<accession>A0AAV0B773</accession>
<dbReference type="EMBL" id="CALTRL010003350">
    <property type="protein sequence ID" value="CAH7680968.1"/>
    <property type="molecule type" value="Genomic_DNA"/>
</dbReference>
<dbReference type="AlphaFoldDB" id="A0AAV0B773"/>
<dbReference type="Proteomes" id="UP001153365">
    <property type="component" value="Unassembled WGS sequence"/>
</dbReference>